<dbReference type="PROSITE" id="PS51083">
    <property type="entry name" value="ZF_HIT"/>
    <property type="match status" value="1"/>
</dbReference>
<dbReference type="AlphaFoldDB" id="A0A7L1DDF8"/>
<evidence type="ECO:0000256" key="2">
    <source>
        <dbReference type="SAM" id="MobiDB-lite"/>
    </source>
</evidence>
<keyword evidence="1" id="KW-0479">Metal-binding</keyword>
<feature type="region of interest" description="Disordered" evidence="2">
    <location>
        <begin position="40"/>
        <end position="77"/>
    </location>
</feature>
<accession>A0A7L1DDF8</accession>
<feature type="non-terminal residue" evidence="4">
    <location>
        <position position="156"/>
    </location>
</feature>
<keyword evidence="1" id="KW-0862">Zinc</keyword>
<keyword evidence="1" id="KW-0863">Zinc-finger</keyword>
<dbReference type="EMBL" id="VXBA01004387">
    <property type="protein sequence ID" value="NXM75051.1"/>
    <property type="molecule type" value="Genomic_DNA"/>
</dbReference>
<gene>
    <name evidence="4" type="primary">Znhit3</name>
    <name evidence="4" type="ORF">SERLUN_R13688</name>
</gene>
<dbReference type="InterPro" id="IPR048371">
    <property type="entry name" value="ZNHIT3_C"/>
</dbReference>
<dbReference type="Proteomes" id="UP000553648">
    <property type="component" value="Unassembled WGS sequence"/>
</dbReference>
<comment type="caution">
    <text evidence="4">The sequence shown here is derived from an EMBL/GenBank/DDBJ whole genome shotgun (WGS) entry which is preliminary data.</text>
</comment>
<evidence type="ECO:0000256" key="1">
    <source>
        <dbReference type="PROSITE-ProRule" id="PRU00453"/>
    </source>
</evidence>
<dbReference type="InterPro" id="IPR007529">
    <property type="entry name" value="Znf_HIT"/>
</dbReference>
<reference evidence="4 5" key="1">
    <citation type="submission" date="2019-09" db="EMBL/GenBank/DDBJ databases">
        <title>Bird 10,000 Genomes (B10K) Project - Family phase.</title>
        <authorList>
            <person name="Zhang G."/>
        </authorList>
    </citation>
    <scope>NUCLEOTIDE SEQUENCE [LARGE SCALE GENOMIC DNA]</scope>
    <source>
        <strain evidence="4">B10K-DU-002-03</strain>
        <tissue evidence="4">Muscle</tissue>
    </source>
</reference>
<dbReference type="OrthoDB" id="18412at2759"/>
<feature type="domain" description="HIT-type" evidence="3">
    <location>
        <begin position="7"/>
        <end position="40"/>
    </location>
</feature>
<feature type="non-terminal residue" evidence="4">
    <location>
        <position position="1"/>
    </location>
</feature>
<evidence type="ECO:0000259" key="3">
    <source>
        <dbReference type="PROSITE" id="PS51083"/>
    </source>
</evidence>
<organism evidence="4 5">
    <name type="scientific">Serilophus lunatus</name>
    <name type="common">silver-breasted broadbill</name>
    <dbReference type="NCBI Taxonomy" id="239386"/>
    <lineage>
        <taxon>Eukaryota</taxon>
        <taxon>Metazoa</taxon>
        <taxon>Chordata</taxon>
        <taxon>Craniata</taxon>
        <taxon>Vertebrata</taxon>
        <taxon>Euteleostomi</taxon>
        <taxon>Archelosauria</taxon>
        <taxon>Archosauria</taxon>
        <taxon>Dinosauria</taxon>
        <taxon>Saurischia</taxon>
        <taxon>Theropoda</taxon>
        <taxon>Coelurosauria</taxon>
        <taxon>Aves</taxon>
        <taxon>Neognathae</taxon>
        <taxon>Neoaves</taxon>
        <taxon>Telluraves</taxon>
        <taxon>Australaves</taxon>
        <taxon>Passeriformes</taxon>
        <taxon>Eurylaimidae</taxon>
        <taxon>Serilophus</taxon>
    </lineage>
</organism>
<dbReference type="SUPFAM" id="SSF144232">
    <property type="entry name" value="HIT/MYND zinc finger-like"/>
    <property type="match status" value="1"/>
</dbReference>
<dbReference type="GO" id="GO:0008270">
    <property type="term" value="F:zinc ion binding"/>
    <property type="evidence" value="ECO:0007669"/>
    <property type="project" value="UniProtKB-UniRule"/>
</dbReference>
<protein>
    <submittedName>
        <fullName evidence="4">ZNHI3 protein</fullName>
    </submittedName>
</protein>
<dbReference type="CDD" id="cd23024">
    <property type="entry name" value="zf-HIT_ZNHIT2-3"/>
    <property type="match status" value="1"/>
</dbReference>
<feature type="compositionally biased region" description="Basic and acidic residues" evidence="2">
    <location>
        <begin position="54"/>
        <end position="63"/>
    </location>
</feature>
<evidence type="ECO:0000313" key="5">
    <source>
        <dbReference type="Proteomes" id="UP000553648"/>
    </source>
</evidence>
<evidence type="ECO:0000313" key="4">
    <source>
        <dbReference type="EMBL" id="NXM75051.1"/>
    </source>
</evidence>
<sequence length="156" mass="17243">MRAAGPCGECGERGTGRYRCPRCGCAYCSVRCCRSHRGTCPPAGQSAGRQESGSTREGEREPPAAEPGPWNVRDILGEEDERDRVPLDRLELLGNSEELRALLLNPHLRQLLLTLDQAPDKSSLLRKLMQEPLFVEFADCCLGVVEPPEKENVIPE</sequence>
<proteinExistence type="predicted"/>
<dbReference type="Gene3D" id="3.30.60.190">
    <property type="match status" value="1"/>
</dbReference>
<dbReference type="Pfam" id="PF21373">
    <property type="entry name" value="ZNHIT3_C"/>
    <property type="match status" value="1"/>
</dbReference>
<keyword evidence="5" id="KW-1185">Reference proteome</keyword>
<name>A0A7L1DDF8_9PASS</name>